<dbReference type="EMBL" id="ARXU01000002">
    <property type="protein sequence ID" value="KGD62499.1"/>
    <property type="molecule type" value="Genomic_DNA"/>
</dbReference>
<evidence type="ECO:0000256" key="7">
    <source>
        <dbReference type="SAM" id="MobiDB-lite"/>
    </source>
</evidence>
<proteinExistence type="predicted"/>
<protein>
    <recommendedName>
        <fullName evidence="10">Lipoprotein</fullName>
    </recommendedName>
</protein>
<keyword evidence="9" id="KW-1185">Reference proteome</keyword>
<keyword evidence="4" id="KW-0564">Palmitate</keyword>
<evidence type="ECO:0008006" key="10">
    <source>
        <dbReference type="Google" id="ProtNLM"/>
    </source>
</evidence>
<evidence type="ECO:0000256" key="2">
    <source>
        <dbReference type="ARBA" id="ARBA00022729"/>
    </source>
</evidence>
<evidence type="ECO:0000313" key="8">
    <source>
        <dbReference type="EMBL" id="KGD62499.1"/>
    </source>
</evidence>
<evidence type="ECO:0000256" key="1">
    <source>
        <dbReference type="ARBA" id="ARBA00004459"/>
    </source>
</evidence>
<evidence type="ECO:0000313" key="9">
    <source>
        <dbReference type="Proteomes" id="UP000029443"/>
    </source>
</evidence>
<reference evidence="8 9" key="1">
    <citation type="submission" date="2012-09" db="EMBL/GenBank/DDBJ databases">
        <title>Genome Sequence of alkane-degrading Bacterium Alcanivorax jadensis T9.</title>
        <authorList>
            <person name="Lai Q."/>
            <person name="Shao Z."/>
        </authorList>
    </citation>
    <scope>NUCLEOTIDE SEQUENCE [LARGE SCALE GENOMIC DNA]</scope>
    <source>
        <strain evidence="8 9">T9</strain>
    </source>
</reference>
<evidence type="ECO:0000256" key="4">
    <source>
        <dbReference type="ARBA" id="ARBA00023139"/>
    </source>
</evidence>
<keyword evidence="3" id="KW-0472">Membrane</keyword>
<sequence length="54" mass="5743">MRIIALLFVVLLAGCGQKGPLYFAPQEPAAEPVEAKDDNADQPAASDQDDGEQE</sequence>
<dbReference type="Proteomes" id="UP000029443">
    <property type="component" value="Unassembled WGS sequence"/>
</dbReference>
<name>A0ABR4WHI0_9GAMM</name>
<dbReference type="InterPro" id="IPR032831">
    <property type="entry name" value="LptM_cons"/>
</dbReference>
<organism evidence="8 9">
    <name type="scientific">Alcanivorax jadensis T9</name>
    <dbReference type="NCBI Taxonomy" id="1177181"/>
    <lineage>
        <taxon>Bacteria</taxon>
        <taxon>Pseudomonadati</taxon>
        <taxon>Pseudomonadota</taxon>
        <taxon>Gammaproteobacteria</taxon>
        <taxon>Oceanospirillales</taxon>
        <taxon>Alcanivoracaceae</taxon>
        <taxon>Alcanivorax</taxon>
    </lineage>
</organism>
<evidence type="ECO:0000256" key="6">
    <source>
        <dbReference type="ARBA" id="ARBA00023288"/>
    </source>
</evidence>
<evidence type="ECO:0000256" key="3">
    <source>
        <dbReference type="ARBA" id="ARBA00023136"/>
    </source>
</evidence>
<gene>
    <name evidence="8" type="ORF">T9A_00790</name>
</gene>
<feature type="region of interest" description="Disordered" evidence="7">
    <location>
        <begin position="23"/>
        <end position="54"/>
    </location>
</feature>
<dbReference type="PROSITE" id="PS51257">
    <property type="entry name" value="PROKAR_LIPOPROTEIN"/>
    <property type="match status" value="1"/>
</dbReference>
<dbReference type="Pfam" id="PF13627">
    <property type="entry name" value="LptM_cons"/>
    <property type="match status" value="1"/>
</dbReference>
<comment type="caution">
    <text evidence="8">The sequence shown here is derived from an EMBL/GenBank/DDBJ whole genome shotgun (WGS) entry which is preliminary data.</text>
</comment>
<keyword evidence="2" id="KW-0732">Signal</keyword>
<evidence type="ECO:0000256" key="5">
    <source>
        <dbReference type="ARBA" id="ARBA00023237"/>
    </source>
</evidence>
<dbReference type="NCBIfam" id="NF047847">
    <property type="entry name" value="SS_mature_LptM"/>
    <property type="match status" value="1"/>
</dbReference>
<accession>A0ABR4WHI0</accession>
<keyword evidence="5" id="KW-0998">Cell outer membrane</keyword>
<keyword evidence="6" id="KW-0449">Lipoprotein</keyword>
<comment type="subcellular location">
    <subcellularLocation>
        <location evidence="1">Cell outer membrane</location>
        <topology evidence="1">Lipid-anchor</topology>
    </subcellularLocation>
</comment>